<organism evidence="3 4">
    <name type="scientific">Paenibacillus pectinilyticus</name>
    <dbReference type="NCBI Taxonomy" id="512399"/>
    <lineage>
        <taxon>Bacteria</taxon>
        <taxon>Bacillati</taxon>
        <taxon>Bacillota</taxon>
        <taxon>Bacilli</taxon>
        <taxon>Bacillales</taxon>
        <taxon>Paenibacillaceae</taxon>
        <taxon>Paenibacillus</taxon>
    </lineage>
</organism>
<sequence length="430" mass="47760">MKIHIVKKGDSLYELAKKYQTSLDQIIALNPQIADPNQIDIGMKVKIPSGPKHVEPPSEYVYKHVVQQGDSLWKLGKAWDVPLQAMIQANAHLKNPNVLMTGDIVFVPKAQHGDGHTHSHQHHHTSTKLSTEPFAPVPMAPMTEPQPMAPENVYQQPIMPSPAMPEVEAPPLSTGEAVPMIPQQMYPQAPMATPSMPSMPAPMTDHVGLHEPYGQAVHPFHQFHISATEVSVYPEQHHEAMPYSTYPSHQEEPFEHFPAMTAPVSSVDEGCGCGGPPMNEQPWMTYPANFPNVPMGNPWDTMPQVGPSMPGFYPPAMPYDAQMAQHYAFQHDPYGIPYAGAGDDFQTPYESTILPQVHTHELKKVSDTEAELEIDIRDNQKTAKSKSNASRSTRKVKLSGASALSSFLRDQQRASEKRETSRPNTPWINF</sequence>
<name>A0A1C1A312_9BACL</name>
<evidence type="ECO:0000256" key="1">
    <source>
        <dbReference type="SAM" id="MobiDB-lite"/>
    </source>
</evidence>
<evidence type="ECO:0000313" key="4">
    <source>
        <dbReference type="Proteomes" id="UP000093309"/>
    </source>
</evidence>
<protein>
    <recommendedName>
        <fullName evidence="2">LysM domain-containing protein</fullName>
    </recommendedName>
</protein>
<dbReference type="InterPro" id="IPR018392">
    <property type="entry name" value="LysM"/>
</dbReference>
<dbReference type="Gene3D" id="3.10.350.10">
    <property type="entry name" value="LysM domain"/>
    <property type="match status" value="2"/>
</dbReference>
<accession>A0A1C1A312</accession>
<dbReference type="AlphaFoldDB" id="A0A1C1A312"/>
<dbReference type="CDD" id="cd00118">
    <property type="entry name" value="LysM"/>
    <property type="match status" value="2"/>
</dbReference>
<evidence type="ECO:0000259" key="2">
    <source>
        <dbReference type="PROSITE" id="PS51782"/>
    </source>
</evidence>
<keyword evidence="4" id="KW-1185">Reference proteome</keyword>
<dbReference type="PROSITE" id="PS51782">
    <property type="entry name" value="LYSM"/>
    <property type="match status" value="2"/>
</dbReference>
<reference evidence="4" key="1">
    <citation type="submission" date="2016-05" db="EMBL/GenBank/DDBJ databases">
        <title>Paenibacillus oryzae. sp. nov., isolated from the rice root.</title>
        <authorList>
            <person name="Zhang J."/>
            <person name="Zhang X."/>
        </authorList>
    </citation>
    <scope>NUCLEOTIDE SEQUENCE [LARGE SCALE GENOMIC DNA]</scope>
    <source>
        <strain evidence="4">KCTC13222</strain>
    </source>
</reference>
<dbReference type="Proteomes" id="UP000093309">
    <property type="component" value="Unassembled WGS sequence"/>
</dbReference>
<feature type="compositionally biased region" description="Basic and acidic residues" evidence="1">
    <location>
        <begin position="410"/>
        <end position="421"/>
    </location>
</feature>
<dbReference type="PANTHER" id="PTHR33734:SF34">
    <property type="entry name" value="SPOIVD-ASSOCIATED FACTOR A"/>
    <property type="match status" value="1"/>
</dbReference>
<dbReference type="EMBL" id="LYPC01000014">
    <property type="protein sequence ID" value="OCT14952.1"/>
    <property type="molecule type" value="Genomic_DNA"/>
</dbReference>
<dbReference type="GO" id="GO:0008932">
    <property type="term" value="F:lytic endotransglycosylase activity"/>
    <property type="evidence" value="ECO:0007669"/>
    <property type="project" value="TreeGrafter"/>
</dbReference>
<proteinExistence type="predicted"/>
<dbReference type="Pfam" id="PF01476">
    <property type="entry name" value="LysM"/>
    <property type="match status" value="2"/>
</dbReference>
<dbReference type="SMART" id="SM00257">
    <property type="entry name" value="LysM"/>
    <property type="match status" value="2"/>
</dbReference>
<feature type="domain" description="LysM" evidence="2">
    <location>
        <begin position="2"/>
        <end position="47"/>
    </location>
</feature>
<gene>
    <name evidence="3" type="ORF">A8709_12535</name>
</gene>
<dbReference type="RefSeq" id="WP_065851806.1">
    <property type="nucleotide sequence ID" value="NZ_LYPC01000014.1"/>
</dbReference>
<feature type="region of interest" description="Disordered" evidence="1">
    <location>
        <begin position="111"/>
        <end position="130"/>
    </location>
</feature>
<comment type="caution">
    <text evidence="3">The sequence shown here is derived from an EMBL/GenBank/DDBJ whole genome shotgun (WGS) entry which is preliminary data.</text>
</comment>
<dbReference type="InterPro" id="IPR036779">
    <property type="entry name" value="LysM_dom_sf"/>
</dbReference>
<dbReference type="PANTHER" id="PTHR33734">
    <property type="entry name" value="LYSM DOMAIN-CONTAINING GPI-ANCHORED PROTEIN 2"/>
    <property type="match status" value="1"/>
</dbReference>
<dbReference type="STRING" id="512399.A8709_12535"/>
<dbReference type="SUPFAM" id="SSF54106">
    <property type="entry name" value="LysM domain"/>
    <property type="match status" value="2"/>
</dbReference>
<evidence type="ECO:0000313" key="3">
    <source>
        <dbReference type="EMBL" id="OCT14952.1"/>
    </source>
</evidence>
<feature type="domain" description="LysM" evidence="2">
    <location>
        <begin position="62"/>
        <end position="107"/>
    </location>
</feature>
<feature type="region of interest" description="Disordered" evidence="1">
    <location>
        <begin position="377"/>
        <end position="430"/>
    </location>
</feature>